<dbReference type="Proteomes" id="UP001275084">
    <property type="component" value="Unassembled WGS sequence"/>
</dbReference>
<organism evidence="1 2">
    <name type="scientific">Lasiosphaeria hispida</name>
    <dbReference type="NCBI Taxonomy" id="260671"/>
    <lineage>
        <taxon>Eukaryota</taxon>
        <taxon>Fungi</taxon>
        <taxon>Dikarya</taxon>
        <taxon>Ascomycota</taxon>
        <taxon>Pezizomycotina</taxon>
        <taxon>Sordariomycetes</taxon>
        <taxon>Sordariomycetidae</taxon>
        <taxon>Sordariales</taxon>
        <taxon>Lasiosphaeriaceae</taxon>
        <taxon>Lasiosphaeria</taxon>
    </lineage>
</organism>
<gene>
    <name evidence="1" type="ORF">B0T25DRAFT_125662</name>
</gene>
<accession>A0AAJ0HRT6</accession>
<evidence type="ECO:0000313" key="2">
    <source>
        <dbReference type="Proteomes" id="UP001275084"/>
    </source>
</evidence>
<reference evidence="1" key="1">
    <citation type="journal article" date="2023" name="Mol. Phylogenet. Evol.">
        <title>Genome-scale phylogeny and comparative genomics of the fungal order Sordariales.</title>
        <authorList>
            <person name="Hensen N."/>
            <person name="Bonometti L."/>
            <person name="Westerberg I."/>
            <person name="Brannstrom I.O."/>
            <person name="Guillou S."/>
            <person name="Cros-Aarteil S."/>
            <person name="Calhoun S."/>
            <person name="Haridas S."/>
            <person name="Kuo A."/>
            <person name="Mondo S."/>
            <person name="Pangilinan J."/>
            <person name="Riley R."/>
            <person name="LaButti K."/>
            <person name="Andreopoulos B."/>
            <person name="Lipzen A."/>
            <person name="Chen C."/>
            <person name="Yan M."/>
            <person name="Daum C."/>
            <person name="Ng V."/>
            <person name="Clum A."/>
            <person name="Steindorff A."/>
            <person name="Ohm R.A."/>
            <person name="Martin F."/>
            <person name="Silar P."/>
            <person name="Natvig D.O."/>
            <person name="Lalanne C."/>
            <person name="Gautier V."/>
            <person name="Ament-Velasquez S.L."/>
            <person name="Kruys A."/>
            <person name="Hutchinson M.I."/>
            <person name="Powell A.J."/>
            <person name="Barry K."/>
            <person name="Miller A.N."/>
            <person name="Grigoriev I.V."/>
            <person name="Debuchy R."/>
            <person name="Gladieux P."/>
            <person name="Hiltunen Thoren M."/>
            <person name="Johannesson H."/>
        </authorList>
    </citation>
    <scope>NUCLEOTIDE SEQUENCE</scope>
    <source>
        <strain evidence="1">CBS 955.72</strain>
    </source>
</reference>
<name>A0AAJ0HRT6_9PEZI</name>
<proteinExistence type="predicted"/>
<dbReference type="EMBL" id="JAUIQD010000002">
    <property type="protein sequence ID" value="KAK3360255.1"/>
    <property type="molecule type" value="Genomic_DNA"/>
</dbReference>
<protein>
    <submittedName>
        <fullName evidence="1">Uncharacterized protein</fullName>
    </submittedName>
</protein>
<comment type="caution">
    <text evidence="1">The sequence shown here is derived from an EMBL/GenBank/DDBJ whole genome shotgun (WGS) entry which is preliminary data.</text>
</comment>
<sequence>MCPILPEAINLKLPPSWYIGSQQDLIAALQPSALDRAAAATASLLLAEPLIMADSGFGSGSPTPTPPPPPAHSCIFPFSSWEESMMMQALNIARDSIEGASEPTVCSILESAIEKIWAKILAYPNRYIMTRNEFAVFNYFQARFRGNEVAVAARRRYWDNTYGP</sequence>
<dbReference type="AlphaFoldDB" id="A0AAJ0HRT6"/>
<reference evidence="1" key="2">
    <citation type="submission" date="2023-06" db="EMBL/GenBank/DDBJ databases">
        <authorList>
            <consortium name="Lawrence Berkeley National Laboratory"/>
            <person name="Haridas S."/>
            <person name="Hensen N."/>
            <person name="Bonometti L."/>
            <person name="Westerberg I."/>
            <person name="Brannstrom I.O."/>
            <person name="Guillou S."/>
            <person name="Cros-Aarteil S."/>
            <person name="Calhoun S."/>
            <person name="Kuo A."/>
            <person name="Mondo S."/>
            <person name="Pangilinan J."/>
            <person name="Riley R."/>
            <person name="Labutti K."/>
            <person name="Andreopoulos B."/>
            <person name="Lipzen A."/>
            <person name="Chen C."/>
            <person name="Yanf M."/>
            <person name="Daum C."/>
            <person name="Ng V."/>
            <person name="Clum A."/>
            <person name="Steindorff A."/>
            <person name="Ohm R."/>
            <person name="Martin F."/>
            <person name="Silar P."/>
            <person name="Natvig D."/>
            <person name="Lalanne C."/>
            <person name="Gautier V."/>
            <person name="Ament-Velasquez S.L."/>
            <person name="Kruys A."/>
            <person name="Hutchinson M.I."/>
            <person name="Powell A.J."/>
            <person name="Barry K."/>
            <person name="Miller A.N."/>
            <person name="Grigoriev I.V."/>
            <person name="Debuchy R."/>
            <person name="Gladieux P."/>
            <person name="Thoren M.H."/>
            <person name="Johannesson H."/>
        </authorList>
    </citation>
    <scope>NUCLEOTIDE SEQUENCE</scope>
    <source>
        <strain evidence="1">CBS 955.72</strain>
    </source>
</reference>
<evidence type="ECO:0000313" key="1">
    <source>
        <dbReference type="EMBL" id="KAK3360255.1"/>
    </source>
</evidence>
<keyword evidence="2" id="KW-1185">Reference proteome</keyword>